<dbReference type="InterPro" id="IPR019734">
    <property type="entry name" value="TPR_rpt"/>
</dbReference>
<dbReference type="AlphaFoldDB" id="A0A1H8GT94"/>
<keyword evidence="6" id="KW-0418">Kinase</keyword>
<dbReference type="GO" id="GO:0046983">
    <property type="term" value="F:protein dimerization activity"/>
    <property type="evidence" value="ECO:0007669"/>
    <property type="project" value="InterPro"/>
</dbReference>
<dbReference type="PANTHER" id="PTHR24421">
    <property type="entry name" value="NITRATE/NITRITE SENSOR PROTEIN NARX-RELATED"/>
    <property type="match status" value="1"/>
</dbReference>
<dbReference type="InterPro" id="IPR005467">
    <property type="entry name" value="His_kinase_dom"/>
</dbReference>
<feature type="transmembrane region" description="Helical" evidence="10">
    <location>
        <begin position="364"/>
        <end position="383"/>
    </location>
</feature>
<protein>
    <recommendedName>
        <fullName evidence="2">histidine kinase</fullName>
        <ecNumber evidence="2">2.7.13.3</ecNumber>
    </recommendedName>
</protein>
<dbReference type="Pfam" id="PF13424">
    <property type="entry name" value="TPR_12"/>
    <property type="match status" value="1"/>
</dbReference>
<keyword evidence="13" id="KW-1185">Reference proteome</keyword>
<keyword evidence="9" id="KW-0802">TPR repeat</keyword>
<evidence type="ECO:0000256" key="7">
    <source>
        <dbReference type="ARBA" id="ARBA00022840"/>
    </source>
</evidence>
<keyword evidence="4" id="KW-0808">Transferase</keyword>
<feature type="domain" description="Histidine kinase" evidence="11">
    <location>
        <begin position="409"/>
        <end position="604"/>
    </location>
</feature>
<dbReference type="Pfam" id="PF13181">
    <property type="entry name" value="TPR_8"/>
    <property type="match status" value="1"/>
</dbReference>
<evidence type="ECO:0000313" key="13">
    <source>
        <dbReference type="Proteomes" id="UP000198942"/>
    </source>
</evidence>
<dbReference type="CDD" id="cd16917">
    <property type="entry name" value="HATPase_UhpB-NarQ-NarX-like"/>
    <property type="match status" value="1"/>
</dbReference>
<sequence length="607" mass="69158">MLININLLSLTGTKNPGMKYFFFLLLIWTVIPCYGQNTDSLKKVVFSNSPAQSRLIAATRVAIYPVEQNPAQIIVIAKEGLTLAHKLKRNKAITLLSQTLGKSYDQTNQYDSAAYYYNIAAGILIKTNEQYILTDDYRRLAQGYFKLKNYDKAIAFNNIAILYAPQTGERASLTKALNQAGTFYEAQNNYQQALSYFRQAFDIKDSLNLARQTSENTSETYSHQFMGDVMGSIKQSQSEEEILKTIDIKKSLNDTLALSINYFNLGVLYKNKRLYTQSLDALKNSLQFATQINYADMQRSATNEIADLYEQMGDYKQSLIYLKKHASIKTSGSNTIDELQAKYEIKQREDQVLQQQFEITKRNYWMAGICIFILMMLFGGFFYDKQNKLKQRNAAMQAIIAAEESERRRIAQDLHDSVSQIISAAKINLAVIGGELPFVNEGQKIRFEKVINLVDYGFKEVRTISHNMMPWALHKTGLAQVINQFIENIKNDNITINFFSRGFDSPFDDTVEIILYRVLQESVNNVMKHANANRVDISLIRSEESISLTIEDNGRGFDTTNPDLFKGMGLNNLRSRINFLKGKVEFDSQLNKGTLVSIYIPLANKPL</sequence>
<dbReference type="Gene3D" id="1.25.40.10">
    <property type="entry name" value="Tetratricopeptide repeat domain"/>
    <property type="match status" value="2"/>
</dbReference>
<evidence type="ECO:0000256" key="10">
    <source>
        <dbReference type="SAM" id="Phobius"/>
    </source>
</evidence>
<proteinExistence type="predicted"/>
<evidence type="ECO:0000256" key="1">
    <source>
        <dbReference type="ARBA" id="ARBA00000085"/>
    </source>
</evidence>
<dbReference type="Gene3D" id="1.20.5.1930">
    <property type="match status" value="1"/>
</dbReference>
<keyword evidence="8" id="KW-0902">Two-component regulatory system</keyword>
<dbReference type="EC" id="2.7.13.3" evidence="2"/>
<evidence type="ECO:0000259" key="11">
    <source>
        <dbReference type="PROSITE" id="PS50109"/>
    </source>
</evidence>
<organism evidence="12 13">
    <name type="scientific">Mucilaginibacter gossypiicola</name>
    <dbReference type="NCBI Taxonomy" id="551995"/>
    <lineage>
        <taxon>Bacteria</taxon>
        <taxon>Pseudomonadati</taxon>
        <taxon>Bacteroidota</taxon>
        <taxon>Sphingobacteriia</taxon>
        <taxon>Sphingobacteriales</taxon>
        <taxon>Sphingobacteriaceae</taxon>
        <taxon>Mucilaginibacter</taxon>
    </lineage>
</organism>
<keyword evidence="7" id="KW-0067">ATP-binding</keyword>
<evidence type="ECO:0000256" key="8">
    <source>
        <dbReference type="ARBA" id="ARBA00023012"/>
    </source>
</evidence>
<evidence type="ECO:0000256" key="6">
    <source>
        <dbReference type="ARBA" id="ARBA00022777"/>
    </source>
</evidence>
<dbReference type="InterPro" id="IPR011990">
    <property type="entry name" value="TPR-like_helical_dom_sf"/>
</dbReference>
<evidence type="ECO:0000256" key="4">
    <source>
        <dbReference type="ARBA" id="ARBA00022679"/>
    </source>
</evidence>
<dbReference type="SMART" id="SM00028">
    <property type="entry name" value="TPR"/>
    <property type="match status" value="5"/>
</dbReference>
<dbReference type="PANTHER" id="PTHR24421:SF10">
    <property type="entry name" value="NITRATE_NITRITE SENSOR PROTEIN NARQ"/>
    <property type="match status" value="1"/>
</dbReference>
<keyword evidence="10" id="KW-0812">Transmembrane</keyword>
<keyword evidence="10" id="KW-1133">Transmembrane helix</keyword>
<reference evidence="13" key="1">
    <citation type="submission" date="2016-10" db="EMBL/GenBank/DDBJ databases">
        <authorList>
            <person name="Varghese N."/>
            <person name="Submissions S."/>
        </authorList>
    </citation>
    <scope>NUCLEOTIDE SEQUENCE [LARGE SCALE GENOMIC DNA]</scope>
    <source>
        <strain evidence="13">Gh-48</strain>
    </source>
</reference>
<evidence type="ECO:0000256" key="5">
    <source>
        <dbReference type="ARBA" id="ARBA00022741"/>
    </source>
</evidence>
<comment type="catalytic activity">
    <reaction evidence="1">
        <text>ATP + protein L-histidine = ADP + protein N-phospho-L-histidine.</text>
        <dbReference type="EC" id="2.7.13.3"/>
    </reaction>
</comment>
<dbReference type="SUPFAM" id="SSF55874">
    <property type="entry name" value="ATPase domain of HSP90 chaperone/DNA topoisomerase II/histidine kinase"/>
    <property type="match status" value="1"/>
</dbReference>
<dbReference type="Proteomes" id="UP000198942">
    <property type="component" value="Unassembled WGS sequence"/>
</dbReference>
<dbReference type="GO" id="GO:0005524">
    <property type="term" value="F:ATP binding"/>
    <property type="evidence" value="ECO:0007669"/>
    <property type="project" value="UniProtKB-KW"/>
</dbReference>
<dbReference type="Pfam" id="PF07730">
    <property type="entry name" value="HisKA_3"/>
    <property type="match status" value="1"/>
</dbReference>
<dbReference type="GO" id="GO:0016020">
    <property type="term" value="C:membrane"/>
    <property type="evidence" value="ECO:0007669"/>
    <property type="project" value="InterPro"/>
</dbReference>
<dbReference type="Pfam" id="PF02518">
    <property type="entry name" value="HATPase_c"/>
    <property type="match status" value="1"/>
</dbReference>
<dbReference type="EMBL" id="FOCL01000003">
    <property type="protein sequence ID" value="SEN47341.1"/>
    <property type="molecule type" value="Genomic_DNA"/>
</dbReference>
<evidence type="ECO:0000256" key="2">
    <source>
        <dbReference type="ARBA" id="ARBA00012438"/>
    </source>
</evidence>
<accession>A0A1H8GT94</accession>
<feature type="repeat" description="TPR" evidence="9">
    <location>
        <begin position="174"/>
        <end position="207"/>
    </location>
</feature>
<dbReference type="PROSITE" id="PS50109">
    <property type="entry name" value="HIS_KIN"/>
    <property type="match status" value="1"/>
</dbReference>
<name>A0A1H8GT94_9SPHI</name>
<evidence type="ECO:0000313" key="12">
    <source>
        <dbReference type="EMBL" id="SEN47341.1"/>
    </source>
</evidence>
<dbReference type="InterPro" id="IPR003594">
    <property type="entry name" value="HATPase_dom"/>
</dbReference>
<dbReference type="InterPro" id="IPR036890">
    <property type="entry name" value="HATPase_C_sf"/>
</dbReference>
<dbReference type="Gene3D" id="3.30.565.10">
    <property type="entry name" value="Histidine kinase-like ATPase, C-terminal domain"/>
    <property type="match status" value="1"/>
</dbReference>
<evidence type="ECO:0000256" key="9">
    <source>
        <dbReference type="PROSITE-ProRule" id="PRU00339"/>
    </source>
</evidence>
<dbReference type="PROSITE" id="PS50005">
    <property type="entry name" value="TPR"/>
    <property type="match status" value="1"/>
</dbReference>
<evidence type="ECO:0000256" key="3">
    <source>
        <dbReference type="ARBA" id="ARBA00022553"/>
    </source>
</evidence>
<keyword evidence="10" id="KW-0472">Membrane</keyword>
<dbReference type="GO" id="GO:0000155">
    <property type="term" value="F:phosphorelay sensor kinase activity"/>
    <property type="evidence" value="ECO:0007669"/>
    <property type="project" value="InterPro"/>
</dbReference>
<dbReference type="InterPro" id="IPR050482">
    <property type="entry name" value="Sensor_HK_TwoCompSys"/>
</dbReference>
<dbReference type="STRING" id="551995.SAMN05192574_103273"/>
<gene>
    <name evidence="12" type="ORF">SAMN05192574_103273</name>
</gene>
<keyword evidence="5" id="KW-0547">Nucleotide-binding</keyword>
<dbReference type="InterPro" id="IPR011712">
    <property type="entry name" value="Sig_transdc_His_kin_sub3_dim/P"/>
</dbReference>
<keyword evidence="3" id="KW-0597">Phosphoprotein</keyword>
<dbReference type="SUPFAM" id="SSF48452">
    <property type="entry name" value="TPR-like"/>
    <property type="match status" value="2"/>
</dbReference>
<dbReference type="SMART" id="SM00387">
    <property type="entry name" value="HATPase_c"/>
    <property type="match status" value="1"/>
</dbReference>